<dbReference type="RefSeq" id="WP_050661768.1">
    <property type="nucleotide sequence ID" value="NZ_CP118494.1"/>
</dbReference>
<organism evidence="4 5">
    <name type="scientific">Roseovarius tolerans</name>
    <dbReference type="NCBI Taxonomy" id="74031"/>
    <lineage>
        <taxon>Bacteria</taxon>
        <taxon>Pseudomonadati</taxon>
        <taxon>Pseudomonadota</taxon>
        <taxon>Alphaproteobacteria</taxon>
        <taxon>Rhodobacterales</taxon>
        <taxon>Roseobacteraceae</taxon>
        <taxon>Roseovarius</taxon>
    </lineage>
</organism>
<dbReference type="InterPro" id="IPR050266">
    <property type="entry name" value="AB_hydrolase_sf"/>
</dbReference>
<dbReference type="PANTHER" id="PTHR43798:SF33">
    <property type="entry name" value="HYDROLASE, PUTATIVE (AFU_ORTHOLOGUE AFUA_2G14860)-RELATED"/>
    <property type="match status" value="1"/>
</dbReference>
<dbReference type="STRING" id="74031.SAMN04488077_101234"/>
<evidence type="ECO:0000313" key="4">
    <source>
        <dbReference type="EMBL" id="KNX42524.1"/>
    </source>
</evidence>
<reference evidence="5" key="1">
    <citation type="submission" date="2015-07" db="EMBL/GenBank/DDBJ databases">
        <title>Draft Genome Sequence of Roseovarius tolerans EL-164, a producer of N-Acylated Alanine Methyl Esters (NAMEs).</title>
        <authorList>
            <person name="Voget S."/>
            <person name="Bruns H."/>
            <person name="Wagner-Doebler I."/>
            <person name="Schulz S."/>
            <person name="Daniel R."/>
        </authorList>
    </citation>
    <scope>NUCLEOTIDE SEQUENCE [LARGE SCALE GENOMIC DNA]</scope>
    <source>
        <strain evidence="5">EL-164</strain>
    </source>
</reference>
<dbReference type="GO" id="GO:0008233">
    <property type="term" value="F:peptidase activity"/>
    <property type="evidence" value="ECO:0007669"/>
    <property type="project" value="InterPro"/>
</dbReference>
<name>A0A0L6CXP3_9RHOB</name>
<dbReference type="Pfam" id="PF00561">
    <property type="entry name" value="Abhydrolase_1"/>
    <property type="match status" value="1"/>
</dbReference>
<dbReference type="PRINTS" id="PR00111">
    <property type="entry name" value="ABHYDROLASE"/>
</dbReference>
<gene>
    <name evidence="4" type="primary">bioH_1</name>
    <name evidence="4" type="ORF">ROTO_08260</name>
</gene>
<keyword evidence="5" id="KW-1185">Reference proteome</keyword>
<dbReference type="GO" id="GO:0016020">
    <property type="term" value="C:membrane"/>
    <property type="evidence" value="ECO:0007669"/>
    <property type="project" value="TreeGrafter"/>
</dbReference>
<keyword evidence="2 4" id="KW-0378">Hydrolase</keyword>
<dbReference type="InterPro" id="IPR029058">
    <property type="entry name" value="AB_hydrolase_fold"/>
</dbReference>
<dbReference type="EC" id="3.1.1.85" evidence="4"/>
<dbReference type="AlphaFoldDB" id="A0A0L6CXP3"/>
<dbReference type="GO" id="GO:0090499">
    <property type="term" value="F:pimelyl-[acyl-carrier protein] methyl ester esterase activity"/>
    <property type="evidence" value="ECO:0007669"/>
    <property type="project" value="UniProtKB-EC"/>
</dbReference>
<evidence type="ECO:0000313" key="5">
    <source>
        <dbReference type="Proteomes" id="UP000037046"/>
    </source>
</evidence>
<comment type="caution">
    <text evidence="4">The sequence shown here is derived from an EMBL/GenBank/DDBJ whole genome shotgun (WGS) entry which is preliminary data.</text>
</comment>
<dbReference type="EMBL" id="LGVV01000007">
    <property type="protein sequence ID" value="KNX42524.1"/>
    <property type="molecule type" value="Genomic_DNA"/>
</dbReference>
<evidence type="ECO:0000259" key="3">
    <source>
        <dbReference type="Pfam" id="PF00561"/>
    </source>
</evidence>
<dbReference type="PANTHER" id="PTHR43798">
    <property type="entry name" value="MONOACYLGLYCEROL LIPASE"/>
    <property type="match status" value="1"/>
</dbReference>
<dbReference type="GO" id="GO:0006508">
    <property type="term" value="P:proteolysis"/>
    <property type="evidence" value="ECO:0007669"/>
    <property type="project" value="InterPro"/>
</dbReference>
<evidence type="ECO:0000256" key="2">
    <source>
        <dbReference type="ARBA" id="ARBA00022801"/>
    </source>
</evidence>
<dbReference type="InterPro" id="IPR002410">
    <property type="entry name" value="Peptidase_S33"/>
</dbReference>
<dbReference type="Gene3D" id="3.40.50.1820">
    <property type="entry name" value="alpha/beta hydrolase"/>
    <property type="match status" value="1"/>
</dbReference>
<feature type="domain" description="AB hydrolase-1" evidence="3">
    <location>
        <begin position="52"/>
        <end position="289"/>
    </location>
</feature>
<dbReference type="OrthoDB" id="9815441at2"/>
<sequence>MFALWGCTQHRARLHEAGAEAAFPPEGQIIEVDGHRVHAVVMGPDDGSVPDLVLLHGASGNTRDMTFDLAPRLAGDYRVIVLDRPGLGYTERINRTGATITQQAALLQKAAAQFGADNPIVLGHSYGGAVALAWAVTQPDHIAALVDVAGAAKPWDTGLSTYYRVLSHPLLGPLVIPFITAYVDDARVEQAVSEIFTPQAPPEGYLAHIGPGLTLRRHSMRANALQRANLLGEIEALHPRYDEIKIPVEIVHGTADTTVGLSIHSRPLADQVEGANLTALDGIGHMPHHAAPDAVIAAIHRAATRAGLRPPE</sequence>
<proteinExistence type="inferred from homology"/>
<comment type="similarity">
    <text evidence="1">Belongs to the peptidase S33 family.</text>
</comment>
<dbReference type="SUPFAM" id="SSF53474">
    <property type="entry name" value="alpha/beta-Hydrolases"/>
    <property type="match status" value="1"/>
</dbReference>
<dbReference type="PRINTS" id="PR00793">
    <property type="entry name" value="PROAMNOPTASE"/>
</dbReference>
<dbReference type="InterPro" id="IPR000073">
    <property type="entry name" value="AB_hydrolase_1"/>
</dbReference>
<accession>A0A0L6CXP3</accession>
<protein>
    <submittedName>
        <fullName evidence="4">Pimeloyl-(Acyl-carrier protein) methyl ester esterase</fullName>
        <ecNumber evidence="4">3.1.1.85</ecNumber>
    </submittedName>
</protein>
<evidence type="ECO:0000256" key="1">
    <source>
        <dbReference type="ARBA" id="ARBA00010088"/>
    </source>
</evidence>
<dbReference type="PATRIC" id="fig|74031.6.peg.848"/>
<dbReference type="Proteomes" id="UP000037046">
    <property type="component" value="Unassembled WGS sequence"/>
</dbReference>